<keyword evidence="1" id="KW-0472">Membrane</keyword>
<keyword evidence="2" id="KW-0934">Plastid</keyword>
<organism evidence="2">
    <name type="scientific">Pediastrum duplex</name>
    <name type="common">Green alga</name>
    <dbReference type="NCBI Taxonomy" id="3105"/>
    <lineage>
        <taxon>Eukaryota</taxon>
        <taxon>Viridiplantae</taxon>
        <taxon>Chlorophyta</taxon>
        <taxon>core chlorophytes</taxon>
        <taxon>Chlorophyceae</taxon>
        <taxon>CS clade</taxon>
        <taxon>Sphaeropleales</taxon>
        <taxon>Hydrodictyaceae</taxon>
        <taxon>Pediastrum</taxon>
    </lineage>
</organism>
<reference evidence="2" key="1">
    <citation type="journal article" date="2018" name="Am. J. Bot.">
        <title>Organellar phylogenomics inform systematics in the green algal family Hydrodictyaceae (Chlorophyceae) and provide clues to the complex evolutionary history of plastid genomes in the green algal tree of life.</title>
        <authorList>
            <person name="McManus H.A."/>
            <person name="Fucikova K."/>
            <person name="Lewis P.O."/>
            <person name="Lewis L.A."/>
            <person name="Karol K.G."/>
        </authorList>
    </citation>
    <scope>NUCLEOTIDE SEQUENCE</scope>
</reference>
<sequence length="104" mass="12353">MFSHFFTHSCFLSLRFFSLLREGAKATLKKRRSKELMRKANSLQPLLQSYFFAAAFSHSAIQLLGISVYEKKPNQSKRSKETNTYQKYIYIIKFTVYTSFYRKI</sequence>
<evidence type="ECO:0000256" key="1">
    <source>
        <dbReference type="SAM" id="Phobius"/>
    </source>
</evidence>
<accession>A0A2U8GIH4</accession>
<dbReference type="AlphaFoldDB" id="A0A2U8GIH4"/>
<dbReference type="EMBL" id="MF276980">
    <property type="protein sequence ID" value="AWI68456.1"/>
    <property type="molecule type" value="Genomic_DNA"/>
</dbReference>
<feature type="transmembrane region" description="Helical" evidence="1">
    <location>
        <begin position="50"/>
        <end position="69"/>
    </location>
</feature>
<protein>
    <submittedName>
        <fullName evidence="2">Uncharacterized protein</fullName>
    </submittedName>
</protein>
<evidence type="ECO:0000313" key="2">
    <source>
        <dbReference type="EMBL" id="AWI68456.1"/>
    </source>
</evidence>
<keyword evidence="1" id="KW-1133">Transmembrane helix</keyword>
<keyword evidence="2" id="KW-0150">Chloroplast</keyword>
<name>A0A2U8GIH4_PEDDU</name>
<proteinExistence type="predicted"/>
<keyword evidence="1" id="KW-0812">Transmembrane</keyword>
<geneLocation type="chloroplast" evidence="2"/>